<feature type="compositionally biased region" description="Low complexity" evidence="1">
    <location>
        <begin position="253"/>
        <end position="290"/>
    </location>
</feature>
<feature type="region of interest" description="Disordered" evidence="1">
    <location>
        <begin position="32"/>
        <end position="57"/>
    </location>
</feature>
<dbReference type="HOGENOM" id="CLU_855738_0_0_1"/>
<dbReference type="VEuPathDB" id="FungiDB:sr12760"/>
<feature type="compositionally biased region" description="Gly residues" evidence="1">
    <location>
        <begin position="309"/>
        <end position="325"/>
    </location>
</feature>
<keyword evidence="4" id="KW-1185">Reference proteome</keyword>
<gene>
    <name evidence="3" type="ORF">sr12760</name>
</gene>
<proteinExistence type="predicted"/>
<sequence>MTCAGRFVVRLLLITLVWTTLISASDTSHRCRKRHCRQRHSSPPPPRASSDDKPPQRFKYVRKPAASAAAPSALDKRGIPGIPGDIEWMGFYGSLLAIPTMLSVLGIVTNYNLEKSYFNSQLNAQYYKQTREMLRAHSAKLIREQEQKFAQAGYQWNGMIYDKDGNVRAGAQAPSWHGTVIGAQGQAGAKPGASAAQPAANAAPPAAQPAANAASAAAPPVSSPPANPVVGTASTPGNGGAVSPESGSTVTQGGSDTTSSPGASGATTSTDGTTTAGGSSTAPSTDSDAGSADDEGLLEGAGNRQADDGGSGTKNGEDGGGADTK</sequence>
<feature type="chain" id="PRO_5003214959" evidence="2">
    <location>
        <begin position="25"/>
        <end position="325"/>
    </location>
</feature>
<dbReference type="OrthoDB" id="2556326at2759"/>
<evidence type="ECO:0000256" key="1">
    <source>
        <dbReference type="SAM" id="MobiDB-lite"/>
    </source>
</evidence>
<feature type="region of interest" description="Disordered" evidence="1">
    <location>
        <begin position="182"/>
        <end position="325"/>
    </location>
</feature>
<dbReference type="EMBL" id="FQ311452">
    <property type="protein sequence ID" value="CBQ71903.1"/>
    <property type="molecule type" value="Genomic_DNA"/>
</dbReference>
<dbReference type="AlphaFoldDB" id="E6ZXE6"/>
<evidence type="ECO:0000313" key="4">
    <source>
        <dbReference type="Proteomes" id="UP000008867"/>
    </source>
</evidence>
<name>E6ZXE6_SPORE</name>
<organism evidence="3 4">
    <name type="scientific">Sporisorium reilianum (strain SRZ2)</name>
    <name type="common">Maize head smut fungus</name>
    <dbReference type="NCBI Taxonomy" id="999809"/>
    <lineage>
        <taxon>Eukaryota</taxon>
        <taxon>Fungi</taxon>
        <taxon>Dikarya</taxon>
        <taxon>Basidiomycota</taxon>
        <taxon>Ustilaginomycotina</taxon>
        <taxon>Ustilaginomycetes</taxon>
        <taxon>Ustilaginales</taxon>
        <taxon>Ustilaginaceae</taxon>
        <taxon>Sporisorium</taxon>
    </lineage>
</organism>
<accession>E6ZXE6</accession>
<dbReference type="Proteomes" id="UP000008867">
    <property type="component" value="Chromosome 3"/>
</dbReference>
<evidence type="ECO:0000256" key="2">
    <source>
        <dbReference type="SAM" id="SignalP"/>
    </source>
</evidence>
<keyword evidence="2" id="KW-0732">Signal</keyword>
<feature type="signal peptide" evidence="2">
    <location>
        <begin position="1"/>
        <end position="24"/>
    </location>
</feature>
<protein>
    <submittedName>
        <fullName evidence="3">Uncharacterized protein</fullName>
    </submittedName>
</protein>
<feature type="compositionally biased region" description="Low complexity" evidence="1">
    <location>
        <begin position="182"/>
        <end position="220"/>
    </location>
</feature>
<evidence type="ECO:0000313" key="3">
    <source>
        <dbReference type="EMBL" id="CBQ71903.1"/>
    </source>
</evidence>
<dbReference type="eggNOG" id="ENOG502RDQZ">
    <property type="taxonomic scope" value="Eukaryota"/>
</dbReference>
<reference evidence="3 4" key="1">
    <citation type="journal article" date="2010" name="Science">
        <title>Pathogenicity determinants in smut fungi revealed by genome comparison.</title>
        <authorList>
            <person name="Schirawski J."/>
            <person name="Mannhaupt G."/>
            <person name="Muench K."/>
            <person name="Brefort T."/>
            <person name="Schipper K."/>
            <person name="Doehlemann G."/>
            <person name="Di Stasio M."/>
            <person name="Roessel N."/>
            <person name="Mendoza-Mendoza A."/>
            <person name="Pester D."/>
            <person name="Mueller O."/>
            <person name="Winterberg B."/>
            <person name="Meyer E."/>
            <person name="Ghareeb H."/>
            <person name="Wollenberg T."/>
            <person name="Muensterkoetter M."/>
            <person name="Wong P."/>
            <person name="Walter M."/>
            <person name="Stukenbrock E."/>
            <person name="Gueldener U."/>
            <person name="Kahmann R."/>
        </authorList>
    </citation>
    <scope>NUCLEOTIDE SEQUENCE [LARGE SCALE GENOMIC DNA]</scope>
    <source>
        <strain evidence="4">SRZ2</strain>
    </source>
</reference>